<reference evidence="2" key="1">
    <citation type="journal article" date="2020" name="Nat. Commun.">
        <title>Genome sequence of the cluster root forming white lupin.</title>
        <authorList>
            <person name="Hufnagel B."/>
            <person name="Marques A."/>
            <person name="Soriano A."/>
            <person name="Marques L."/>
            <person name="Divol F."/>
            <person name="Doumas P."/>
            <person name="Sallet E."/>
            <person name="Mancinotti D."/>
            <person name="Carrere S."/>
            <person name="Marande W."/>
            <person name="Arribat S."/>
            <person name="Keller J."/>
            <person name="Huneau C."/>
            <person name="Blein T."/>
            <person name="Aime D."/>
            <person name="Laguerre M."/>
            <person name="Taylor J."/>
            <person name="Schubert V."/>
            <person name="Nelson M."/>
            <person name="Geu-Flores F."/>
            <person name="Crespi M."/>
            <person name="Gallardo-Guerrero K."/>
            <person name="Delaux P.-M."/>
            <person name="Salse J."/>
            <person name="Berges H."/>
            <person name="Guyot R."/>
            <person name="Gouzy J."/>
            <person name="Peret B."/>
        </authorList>
    </citation>
    <scope>NUCLEOTIDE SEQUENCE [LARGE SCALE GENOMIC DNA]</scope>
    <source>
        <strain evidence="2">cv. Amiga</strain>
    </source>
</reference>
<keyword evidence="2" id="KW-1185">Reference proteome</keyword>
<sequence length="84" mass="10020">MGSIRLFHFTAPHSPPWIHYAPPDTTFFCCKTLSIQSLIWRFSKLEDRNLCKRLSGCYLNLVWESLVEYLKIYSDTRPIFERYA</sequence>
<proteinExistence type="predicted"/>
<dbReference type="AlphaFoldDB" id="A0A6A4P2M4"/>
<dbReference type="Proteomes" id="UP000447434">
    <property type="component" value="Chromosome 15"/>
</dbReference>
<protein>
    <submittedName>
        <fullName evidence="1">Uncharacterized protein</fullName>
    </submittedName>
</protein>
<evidence type="ECO:0000313" key="2">
    <source>
        <dbReference type="Proteomes" id="UP000447434"/>
    </source>
</evidence>
<name>A0A6A4P2M4_LUPAL</name>
<evidence type="ECO:0000313" key="1">
    <source>
        <dbReference type="EMBL" id="KAE9598953.1"/>
    </source>
</evidence>
<comment type="caution">
    <text evidence="1">The sequence shown here is derived from an EMBL/GenBank/DDBJ whole genome shotgun (WGS) entry which is preliminary data.</text>
</comment>
<dbReference type="EMBL" id="WOCE01000015">
    <property type="protein sequence ID" value="KAE9598953.1"/>
    <property type="molecule type" value="Genomic_DNA"/>
</dbReference>
<accession>A0A6A4P2M4</accession>
<gene>
    <name evidence="1" type="ORF">Lalb_Chr15g0086461</name>
</gene>
<organism evidence="1 2">
    <name type="scientific">Lupinus albus</name>
    <name type="common">White lupine</name>
    <name type="synonym">Lupinus termis</name>
    <dbReference type="NCBI Taxonomy" id="3870"/>
    <lineage>
        <taxon>Eukaryota</taxon>
        <taxon>Viridiplantae</taxon>
        <taxon>Streptophyta</taxon>
        <taxon>Embryophyta</taxon>
        <taxon>Tracheophyta</taxon>
        <taxon>Spermatophyta</taxon>
        <taxon>Magnoliopsida</taxon>
        <taxon>eudicotyledons</taxon>
        <taxon>Gunneridae</taxon>
        <taxon>Pentapetalae</taxon>
        <taxon>rosids</taxon>
        <taxon>fabids</taxon>
        <taxon>Fabales</taxon>
        <taxon>Fabaceae</taxon>
        <taxon>Papilionoideae</taxon>
        <taxon>50 kb inversion clade</taxon>
        <taxon>genistoids sensu lato</taxon>
        <taxon>core genistoids</taxon>
        <taxon>Genisteae</taxon>
        <taxon>Lupinus</taxon>
    </lineage>
</organism>